<protein>
    <submittedName>
        <fullName evidence="1">DNA helicase mcm9</fullName>
        <ecNumber evidence="1">3.6.4.12</ecNumber>
    </submittedName>
</protein>
<name>A0ABR2W4R4_9FUNG</name>
<dbReference type="EMBL" id="JASJQH010007024">
    <property type="protein sequence ID" value="KAK9720085.1"/>
    <property type="molecule type" value="Genomic_DNA"/>
</dbReference>
<accession>A0ABR2W4R4</accession>
<keyword evidence="1" id="KW-0067">ATP-binding</keyword>
<evidence type="ECO:0000313" key="1">
    <source>
        <dbReference type="EMBL" id="KAK9720085.1"/>
    </source>
</evidence>
<dbReference type="GO" id="GO:0003678">
    <property type="term" value="F:DNA helicase activity"/>
    <property type="evidence" value="ECO:0007669"/>
    <property type="project" value="UniProtKB-EC"/>
</dbReference>
<dbReference type="InterPro" id="IPR012340">
    <property type="entry name" value="NA-bd_OB-fold"/>
</dbReference>
<proteinExistence type="predicted"/>
<comment type="caution">
    <text evidence="1">The sequence shown here is derived from an EMBL/GenBank/DDBJ whole genome shotgun (WGS) entry which is preliminary data.</text>
</comment>
<dbReference type="SUPFAM" id="SSF50249">
    <property type="entry name" value="Nucleic acid-binding proteins"/>
    <property type="match status" value="1"/>
</dbReference>
<dbReference type="GO" id="GO:0016787">
    <property type="term" value="F:hydrolase activity"/>
    <property type="evidence" value="ECO:0007669"/>
    <property type="project" value="UniProtKB-KW"/>
</dbReference>
<keyword evidence="1" id="KW-0547">Nucleotide-binding</keyword>
<sequence length="88" mass="10079">MVVVLKDDLVDLAKSGDDVTITGIVMRRWKNMISNERCDIELVLFANHVFIHNEQRMGVGVTDELKAEFETYWNVHAETPMTGTTRLL</sequence>
<dbReference type="Proteomes" id="UP001479436">
    <property type="component" value="Unassembled WGS sequence"/>
</dbReference>
<keyword evidence="1" id="KW-0347">Helicase</keyword>
<keyword evidence="1" id="KW-0378">Hydrolase</keyword>
<evidence type="ECO:0000313" key="2">
    <source>
        <dbReference type="Proteomes" id="UP001479436"/>
    </source>
</evidence>
<reference evidence="1 2" key="1">
    <citation type="submission" date="2023-04" db="EMBL/GenBank/DDBJ databases">
        <title>Genome of Basidiobolus ranarum AG-B5.</title>
        <authorList>
            <person name="Stajich J.E."/>
            <person name="Carter-House D."/>
            <person name="Gryganskyi A."/>
        </authorList>
    </citation>
    <scope>NUCLEOTIDE SEQUENCE [LARGE SCALE GENOMIC DNA]</scope>
    <source>
        <strain evidence="1 2">AG-B5</strain>
    </source>
</reference>
<dbReference type="EC" id="3.6.4.12" evidence="1"/>
<organism evidence="1 2">
    <name type="scientific">Basidiobolus ranarum</name>
    <dbReference type="NCBI Taxonomy" id="34480"/>
    <lineage>
        <taxon>Eukaryota</taxon>
        <taxon>Fungi</taxon>
        <taxon>Fungi incertae sedis</taxon>
        <taxon>Zoopagomycota</taxon>
        <taxon>Entomophthoromycotina</taxon>
        <taxon>Basidiobolomycetes</taxon>
        <taxon>Basidiobolales</taxon>
        <taxon>Basidiobolaceae</taxon>
        <taxon>Basidiobolus</taxon>
    </lineage>
</organism>
<dbReference type="Gene3D" id="2.40.50.140">
    <property type="entry name" value="Nucleic acid-binding proteins"/>
    <property type="match status" value="1"/>
</dbReference>
<gene>
    <name evidence="1" type="primary">MCM9_2</name>
    <name evidence="1" type="ORF">K7432_004347</name>
</gene>
<keyword evidence="2" id="KW-1185">Reference proteome</keyword>